<dbReference type="InterPro" id="IPR001623">
    <property type="entry name" value="DnaJ_domain"/>
</dbReference>
<feature type="transmembrane region" description="Helical" evidence="2">
    <location>
        <begin position="7"/>
        <end position="28"/>
    </location>
</feature>
<keyword evidence="2" id="KW-0812">Transmembrane</keyword>
<gene>
    <name evidence="4" type="ORF">BASA50_005370</name>
</gene>
<feature type="transmembrane region" description="Helical" evidence="2">
    <location>
        <begin position="267"/>
        <end position="287"/>
    </location>
</feature>
<dbReference type="Proteomes" id="UP001648503">
    <property type="component" value="Unassembled WGS sequence"/>
</dbReference>
<keyword evidence="2" id="KW-0472">Membrane</keyword>
<dbReference type="PROSITE" id="PS50076">
    <property type="entry name" value="DNAJ_2"/>
    <property type="match status" value="1"/>
</dbReference>
<dbReference type="PANTHER" id="PTHR44360:SF1">
    <property type="entry name" value="DNAJ HOMOLOG SUBFAMILY B MEMBER 9"/>
    <property type="match status" value="1"/>
</dbReference>
<evidence type="ECO:0000259" key="3">
    <source>
        <dbReference type="PROSITE" id="PS50076"/>
    </source>
</evidence>
<keyword evidence="2" id="KW-1133">Transmembrane helix</keyword>
<keyword evidence="1" id="KW-0143">Chaperone</keyword>
<dbReference type="InterPro" id="IPR036869">
    <property type="entry name" value="J_dom_sf"/>
</dbReference>
<evidence type="ECO:0000313" key="5">
    <source>
        <dbReference type="Proteomes" id="UP001648503"/>
    </source>
</evidence>
<dbReference type="EMBL" id="JAFCIX010000249">
    <property type="protein sequence ID" value="KAH6596073.1"/>
    <property type="molecule type" value="Genomic_DNA"/>
</dbReference>
<dbReference type="PANTHER" id="PTHR44360">
    <property type="entry name" value="DNAJ HOMOLOG SUBFAMILY B MEMBER 9"/>
    <property type="match status" value="1"/>
</dbReference>
<reference evidence="4 5" key="1">
    <citation type="submission" date="2021-02" db="EMBL/GenBank/DDBJ databases">
        <title>Variation within the Batrachochytrium salamandrivorans European outbreak.</title>
        <authorList>
            <person name="Kelly M."/>
            <person name="Pasmans F."/>
            <person name="Shea T.P."/>
            <person name="Munoz J.F."/>
            <person name="Carranza S."/>
            <person name="Cuomo C.A."/>
            <person name="Martel A."/>
        </authorList>
    </citation>
    <scope>NUCLEOTIDE SEQUENCE [LARGE SCALE GENOMIC DNA]</scope>
    <source>
        <strain evidence="4 5">AMFP18/2</strain>
    </source>
</reference>
<evidence type="ECO:0000256" key="2">
    <source>
        <dbReference type="SAM" id="Phobius"/>
    </source>
</evidence>
<feature type="transmembrane region" description="Helical" evidence="2">
    <location>
        <begin position="228"/>
        <end position="247"/>
    </location>
</feature>
<feature type="transmembrane region" description="Helical" evidence="2">
    <location>
        <begin position="203"/>
        <end position="221"/>
    </location>
</feature>
<accession>A0ABQ8FCT8</accession>
<dbReference type="SUPFAM" id="SSF46565">
    <property type="entry name" value="Chaperone J-domain"/>
    <property type="match status" value="1"/>
</dbReference>
<evidence type="ECO:0000313" key="4">
    <source>
        <dbReference type="EMBL" id="KAH6596073.1"/>
    </source>
</evidence>
<comment type="caution">
    <text evidence="4">The sequence shown here is derived from an EMBL/GenBank/DDBJ whole genome shotgun (WGS) entry which is preliminary data.</text>
</comment>
<dbReference type="Gene3D" id="1.10.287.110">
    <property type="entry name" value="DnaJ domain"/>
    <property type="match status" value="1"/>
</dbReference>
<name>A0ABQ8FCT8_9FUNG</name>
<feature type="domain" description="J" evidence="3">
    <location>
        <begin position="72"/>
        <end position="180"/>
    </location>
</feature>
<feature type="transmembrane region" description="Helical" evidence="2">
    <location>
        <begin position="48"/>
        <end position="65"/>
    </location>
</feature>
<sequence length="365" mass="41479">MDILQQMLFWSFVPGFATKFVLGAYHTIACPRNTPQPHDPRYKRNYNRAYIVVVVVYLVYSIVQAERSLPSNFHNLLNVGIGSRFEQKQLRTNYVAMSLQYHPVCFILAFRFKLLLIIASPSLTHLWLHLDCKLGPMVTPIPRSKDKSHTKDEQDMYILVRQAYETLRNPTLRQAYNKLGMDALECTHCKTERDFVHESTHSWLVFYSVTAGISVLLSILGRMDFGRYWRLSGLFAIAAIEAYLIFSADDIMPYVLPWRTVSQKIELLRQLFITVSIAIAQIGPILFPVDTRPPRHQILELEQAIDMQTRQAIGSFADAFLPYQSDPKAAGKLQRKMELLALQAKAVSNAAANSGTAHSNPSAST</sequence>
<feature type="transmembrane region" description="Helical" evidence="2">
    <location>
        <begin position="104"/>
        <end position="128"/>
    </location>
</feature>
<keyword evidence="5" id="KW-1185">Reference proteome</keyword>
<dbReference type="InterPro" id="IPR051948">
    <property type="entry name" value="Hsp70_co-chaperone_J-domain"/>
</dbReference>
<organism evidence="4 5">
    <name type="scientific">Batrachochytrium salamandrivorans</name>
    <dbReference type="NCBI Taxonomy" id="1357716"/>
    <lineage>
        <taxon>Eukaryota</taxon>
        <taxon>Fungi</taxon>
        <taxon>Fungi incertae sedis</taxon>
        <taxon>Chytridiomycota</taxon>
        <taxon>Chytridiomycota incertae sedis</taxon>
        <taxon>Chytridiomycetes</taxon>
        <taxon>Rhizophydiales</taxon>
        <taxon>Rhizophydiales incertae sedis</taxon>
        <taxon>Batrachochytrium</taxon>
    </lineage>
</organism>
<proteinExistence type="predicted"/>
<protein>
    <recommendedName>
        <fullName evidence="3">J domain-containing protein</fullName>
    </recommendedName>
</protein>
<evidence type="ECO:0000256" key="1">
    <source>
        <dbReference type="ARBA" id="ARBA00023186"/>
    </source>
</evidence>